<protein>
    <submittedName>
        <fullName evidence="1">Uncharacterized protein</fullName>
    </submittedName>
</protein>
<dbReference type="Pfam" id="PF01019">
    <property type="entry name" value="G_glu_transpept"/>
    <property type="match status" value="1"/>
</dbReference>
<comment type="caution">
    <text evidence="1">The sequence shown here is derived from an EMBL/GenBank/DDBJ whole genome shotgun (WGS) entry which is preliminary data.</text>
</comment>
<dbReference type="EMBL" id="JASBNA010000004">
    <property type="protein sequence ID" value="KAK7692608.1"/>
    <property type="molecule type" value="Genomic_DNA"/>
</dbReference>
<dbReference type="InterPro" id="IPR029055">
    <property type="entry name" value="Ntn_hydrolases_N"/>
</dbReference>
<organism evidence="1 2">
    <name type="scientific">Cerrena zonata</name>
    <dbReference type="NCBI Taxonomy" id="2478898"/>
    <lineage>
        <taxon>Eukaryota</taxon>
        <taxon>Fungi</taxon>
        <taxon>Dikarya</taxon>
        <taxon>Basidiomycota</taxon>
        <taxon>Agaricomycotina</taxon>
        <taxon>Agaricomycetes</taxon>
        <taxon>Polyporales</taxon>
        <taxon>Cerrenaceae</taxon>
        <taxon>Cerrena</taxon>
    </lineage>
</organism>
<keyword evidence="2" id="KW-1185">Reference proteome</keyword>
<dbReference type="Proteomes" id="UP001385951">
    <property type="component" value="Unassembled WGS sequence"/>
</dbReference>
<dbReference type="AlphaFoldDB" id="A0AAW0GGB3"/>
<gene>
    <name evidence="1" type="ORF">QCA50_004240</name>
</gene>
<proteinExistence type="predicted"/>
<dbReference type="SUPFAM" id="SSF56235">
    <property type="entry name" value="N-terminal nucleophile aminohydrolases (Ntn hydrolases)"/>
    <property type="match status" value="1"/>
</dbReference>
<sequence length="71" mass="7966">MEGARRVGEETRVMLNLPDWQAIFAPKGRLLREGELIQRLNLSRTLATIAEEGPWSTVQSAIIPSFPPPPR</sequence>
<name>A0AAW0GGB3_9APHY</name>
<reference evidence="1 2" key="1">
    <citation type="submission" date="2022-09" db="EMBL/GenBank/DDBJ databases">
        <authorList>
            <person name="Palmer J.M."/>
        </authorList>
    </citation>
    <scope>NUCLEOTIDE SEQUENCE [LARGE SCALE GENOMIC DNA]</scope>
    <source>
        <strain evidence="1 2">DSM 7382</strain>
    </source>
</reference>
<evidence type="ECO:0000313" key="1">
    <source>
        <dbReference type="EMBL" id="KAK7692608.1"/>
    </source>
</evidence>
<evidence type="ECO:0000313" key="2">
    <source>
        <dbReference type="Proteomes" id="UP001385951"/>
    </source>
</evidence>
<accession>A0AAW0GGB3</accession>